<dbReference type="eggNOG" id="COG5164">
    <property type="taxonomic scope" value="Bacteria"/>
</dbReference>
<dbReference type="RefSeq" id="WP_017986599.1">
    <property type="nucleotide sequence ID" value="NZ_AQUL01000001.1"/>
</dbReference>
<dbReference type="InterPro" id="IPR036689">
    <property type="entry name" value="ESAT-6-like_sf"/>
</dbReference>
<dbReference type="STRING" id="1068978.AMETH_0644"/>
<dbReference type="KEGG" id="amq:AMETH_0644"/>
<dbReference type="EMBL" id="CP009110">
    <property type="protein sequence ID" value="AIJ20736.1"/>
    <property type="molecule type" value="Genomic_DNA"/>
</dbReference>
<dbReference type="HOGENOM" id="CLU_061164_0_0_11"/>
<evidence type="ECO:0000256" key="1">
    <source>
        <dbReference type="SAM" id="MobiDB-lite"/>
    </source>
</evidence>
<evidence type="ECO:0000313" key="2">
    <source>
        <dbReference type="EMBL" id="AIJ20736.1"/>
    </source>
</evidence>
<feature type="region of interest" description="Disordered" evidence="1">
    <location>
        <begin position="389"/>
        <end position="408"/>
    </location>
</feature>
<dbReference type="AlphaFoldDB" id="A0A076MP77"/>
<organism evidence="2 3">
    <name type="scientific">Amycolatopsis methanolica 239</name>
    <dbReference type="NCBI Taxonomy" id="1068978"/>
    <lineage>
        <taxon>Bacteria</taxon>
        <taxon>Bacillati</taxon>
        <taxon>Actinomycetota</taxon>
        <taxon>Actinomycetes</taxon>
        <taxon>Pseudonocardiales</taxon>
        <taxon>Pseudonocardiaceae</taxon>
        <taxon>Amycolatopsis</taxon>
        <taxon>Amycolatopsis methanolica group</taxon>
    </lineage>
</organism>
<keyword evidence="3" id="KW-1185">Reference proteome</keyword>
<protein>
    <submittedName>
        <fullName evidence="2">Uncharacterized protein</fullName>
    </submittedName>
</protein>
<gene>
    <name evidence="2" type="ORF">AMETH_0644</name>
</gene>
<dbReference type="Gene3D" id="1.10.287.1060">
    <property type="entry name" value="ESAT-6-like"/>
    <property type="match status" value="1"/>
</dbReference>
<name>A0A076MP77_AMYME</name>
<dbReference type="SUPFAM" id="SSF140453">
    <property type="entry name" value="EsxAB dimer-like"/>
    <property type="match status" value="1"/>
</dbReference>
<dbReference type="PATRIC" id="fig|1068978.7.peg.676"/>
<evidence type="ECO:0000313" key="3">
    <source>
        <dbReference type="Proteomes" id="UP000062973"/>
    </source>
</evidence>
<dbReference type="Proteomes" id="UP000062973">
    <property type="component" value="Chromosome"/>
</dbReference>
<sequence>MPTNEEALVGHLGDFAGEYDAAANLERLEDTPAGQLYDKGEQAFDATSKLRQAMEDGDLQALASDGFQALSAATSFVDEAAGTITGIVSDPLGWLISNGVSFLISWIEPLNEALELVTGDPEALLAGADAFNALGGDIERLCADTEKLLVEGLAGWEGPAAAAAGERLAEFRDGLKGTAGATGEIATLLAVSSAVMSVIKDVITSIISDFVEWLIVTWLAALAASTVTFGGSLTVATGATAARAGTETMKANRWVLKLKQIIDKLNELIGRIQAFLAKIPGFRKLADGLGTADSRVGKLVDGTLTENLGDELVGKLKDGTATLGGAIRERAGETIRDAAVEAAKEKVFSTYDNLAKDANVEEIKVPDLAGTAKAASETVQPFKDAVERRGAAGDPDMDDAEISGKLDF</sequence>
<reference evidence="2 3" key="1">
    <citation type="submission" date="2014-07" db="EMBL/GenBank/DDBJ databases">
        <title>Whole Genome Sequence of the Amycolatopsis methanolica 239.</title>
        <authorList>
            <person name="Tang B."/>
        </authorList>
    </citation>
    <scope>NUCLEOTIDE SEQUENCE [LARGE SCALE GENOMIC DNA]</scope>
    <source>
        <strain evidence="2 3">239</strain>
    </source>
</reference>
<dbReference type="OrthoDB" id="5180306at2"/>
<accession>A0A076MP77</accession>
<proteinExistence type="predicted"/>